<sequence>MKNICFAAAILSLSGCASIMTAEQQSINVTASNNQPIEVTVDDKTTTSPGTVVVLRDGKDKVVRTSAEGCDSATPVKKSVTPVFFGNIIIGGVLGSTTDASTGKMWDYQETVVVSCTTK</sequence>
<keyword evidence="1" id="KW-0732">Signal</keyword>
<dbReference type="AlphaFoldDB" id="A0A0M2V7M1"/>
<name>A0A0M2V7M1_9GAMM</name>
<gene>
    <name evidence="2" type="ORF">WG68_12020</name>
</gene>
<feature type="signal peptide" evidence="1">
    <location>
        <begin position="1"/>
        <end position="22"/>
    </location>
</feature>
<feature type="chain" id="PRO_5005644508" evidence="1">
    <location>
        <begin position="23"/>
        <end position="119"/>
    </location>
</feature>
<dbReference type="Proteomes" id="UP000034228">
    <property type="component" value="Unassembled WGS sequence"/>
</dbReference>
<dbReference type="OrthoDB" id="194242at2"/>
<dbReference type="STRING" id="336831.WG68_12020"/>
<reference evidence="2 3" key="1">
    <citation type="submission" date="2015-03" db="EMBL/GenBank/DDBJ databases">
        <title>Draft genome sequences of two protease-producing strains of Arsukibacterium isolated from two cold and alkaline environments.</title>
        <authorList>
            <person name="Lylloff J.E."/>
            <person name="Skov L.B."/>
            <person name="Jepsen M."/>
            <person name="Hallin P.F."/>
            <person name="Sorensen S.J."/>
            <person name="Stougaard P."/>
            <person name="Glaring M.A."/>
        </authorList>
    </citation>
    <scope>NUCLEOTIDE SEQUENCE [LARGE SCALE GENOMIC DNA]</scope>
    <source>
        <strain evidence="2 3">GCM72</strain>
    </source>
</reference>
<accession>A0A0M2V7M1</accession>
<proteinExistence type="predicted"/>
<evidence type="ECO:0000313" key="3">
    <source>
        <dbReference type="Proteomes" id="UP000034228"/>
    </source>
</evidence>
<dbReference type="PROSITE" id="PS51257">
    <property type="entry name" value="PROKAR_LIPOPROTEIN"/>
    <property type="match status" value="1"/>
</dbReference>
<dbReference type="EMBL" id="LAHO01000011">
    <property type="protein sequence ID" value="KKO45148.1"/>
    <property type="molecule type" value="Genomic_DNA"/>
</dbReference>
<organism evidence="2 3">
    <name type="scientific">Arsukibacterium ikkense</name>
    <dbReference type="NCBI Taxonomy" id="336831"/>
    <lineage>
        <taxon>Bacteria</taxon>
        <taxon>Pseudomonadati</taxon>
        <taxon>Pseudomonadota</taxon>
        <taxon>Gammaproteobacteria</taxon>
        <taxon>Chromatiales</taxon>
        <taxon>Chromatiaceae</taxon>
        <taxon>Arsukibacterium</taxon>
    </lineage>
</organism>
<protein>
    <submittedName>
        <fullName evidence="2">Adenosine deaminase</fullName>
    </submittedName>
</protein>
<keyword evidence="3" id="KW-1185">Reference proteome</keyword>
<dbReference type="RefSeq" id="WP_046557937.1">
    <property type="nucleotide sequence ID" value="NZ_LAHO01000011.1"/>
</dbReference>
<evidence type="ECO:0000256" key="1">
    <source>
        <dbReference type="SAM" id="SignalP"/>
    </source>
</evidence>
<evidence type="ECO:0000313" key="2">
    <source>
        <dbReference type="EMBL" id="KKO45148.1"/>
    </source>
</evidence>
<comment type="caution">
    <text evidence="2">The sequence shown here is derived from an EMBL/GenBank/DDBJ whole genome shotgun (WGS) entry which is preliminary data.</text>
</comment>